<protein>
    <submittedName>
        <fullName evidence="2">Uncharacterized protein</fullName>
    </submittedName>
</protein>
<evidence type="ECO:0000313" key="2">
    <source>
        <dbReference type="EMBL" id="KAG2294648.1"/>
    </source>
</evidence>
<gene>
    <name evidence="2" type="ORF">Bca52824_041317</name>
</gene>
<organism evidence="2 3">
    <name type="scientific">Brassica carinata</name>
    <name type="common">Ethiopian mustard</name>
    <name type="synonym">Abyssinian cabbage</name>
    <dbReference type="NCBI Taxonomy" id="52824"/>
    <lineage>
        <taxon>Eukaryota</taxon>
        <taxon>Viridiplantae</taxon>
        <taxon>Streptophyta</taxon>
        <taxon>Embryophyta</taxon>
        <taxon>Tracheophyta</taxon>
        <taxon>Spermatophyta</taxon>
        <taxon>Magnoliopsida</taxon>
        <taxon>eudicotyledons</taxon>
        <taxon>Gunneridae</taxon>
        <taxon>Pentapetalae</taxon>
        <taxon>rosids</taxon>
        <taxon>malvids</taxon>
        <taxon>Brassicales</taxon>
        <taxon>Brassicaceae</taxon>
        <taxon>Brassiceae</taxon>
        <taxon>Brassica</taxon>
    </lineage>
</organism>
<proteinExistence type="predicted"/>
<dbReference type="Proteomes" id="UP000886595">
    <property type="component" value="Unassembled WGS sequence"/>
</dbReference>
<comment type="caution">
    <text evidence="2">The sequence shown here is derived from an EMBL/GenBank/DDBJ whole genome shotgun (WGS) entry which is preliminary data.</text>
</comment>
<feature type="region of interest" description="Disordered" evidence="1">
    <location>
        <begin position="1"/>
        <end position="54"/>
    </location>
</feature>
<feature type="compositionally biased region" description="Basic and acidic residues" evidence="1">
    <location>
        <begin position="11"/>
        <end position="20"/>
    </location>
</feature>
<dbReference type="EMBL" id="JAAMPC010000009">
    <property type="protein sequence ID" value="KAG2294648.1"/>
    <property type="molecule type" value="Genomic_DNA"/>
</dbReference>
<dbReference type="AlphaFoldDB" id="A0A8X7RWD0"/>
<accession>A0A8X7RWD0</accession>
<evidence type="ECO:0000313" key="3">
    <source>
        <dbReference type="Proteomes" id="UP000886595"/>
    </source>
</evidence>
<name>A0A8X7RWD0_BRACI</name>
<dbReference type="OrthoDB" id="1111598at2759"/>
<sequence length="512" mass="57842">MVAADINISEELERQSITKESEEESSWEQRTTISSSLSEETKTEVVSGQSSSMMDEINREIEAHLGGKQPRADHVTRIGVSMDAIENDSERRKQLEEIEQQIKAAAATKIVVEEGTTKTNTVETHEIEFEEEGTIETKSSVKTHEIEFEAAAATKKIIEEGTTKTNSVDTHEIEIEAAAATKIVVEEGTTKAKSSVETHEIEFESAESETYQTKYGRMDEKEYCKLNSSTYNGGSRIFGSLGISQSSGAWRCVNHDRNGVNEEEDASIIIPKYDIEAIIKEESISQGSESKTSSLLISLNKIIEMHKTKTLSRGVIKEPSSKEKTEIVKKLKVKLKSYRNIKIHELVTRTDFEKILTMAARYEELSSTSESYISRLSMYRSIIKEGIKASQRVQLAQQRARLLKDMAEEKQKKVEAEFALVKSLAQRGDALYVKIFAIKKLVLKLEAEKEEVDMNFQKIVGNLSRVIEEASQSYEEYLVVLRKWKEEKAAEEFSRETIESAEVVWVQFLSSL</sequence>
<feature type="compositionally biased region" description="Polar residues" evidence="1">
    <location>
        <begin position="28"/>
        <end position="53"/>
    </location>
</feature>
<evidence type="ECO:0000256" key="1">
    <source>
        <dbReference type="SAM" id="MobiDB-lite"/>
    </source>
</evidence>
<reference evidence="2 3" key="1">
    <citation type="submission" date="2020-02" db="EMBL/GenBank/DDBJ databases">
        <authorList>
            <person name="Ma Q."/>
            <person name="Huang Y."/>
            <person name="Song X."/>
            <person name="Pei D."/>
        </authorList>
    </citation>
    <scope>NUCLEOTIDE SEQUENCE [LARGE SCALE GENOMIC DNA]</scope>
    <source>
        <strain evidence="2">Sxm20200214</strain>
        <tissue evidence="2">Leaf</tissue>
    </source>
</reference>
<keyword evidence="3" id="KW-1185">Reference proteome</keyword>